<dbReference type="InterPro" id="IPR007332">
    <property type="entry name" value="DUF411"/>
</dbReference>
<dbReference type="AlphaFoldDB" id="A0A225MWC5"/>
<comment type="caution">
    <text evidence="2">The sequence shown here is derived from an EMBL/GenBank/DDBJ whole genome shotgun (WGS) entry which is preliminary data.</text>
</comment>
<name>A0A225MWC5_9BURK</name>
<keyword evidence="3" id="KW-1185">Reference proteome</keyword>
<sequence>MRTSKKLALGLALAFPLSAMAAGIPVKMYKNPDCGCCDRWAQYIEANGFTVQKINTNDLASIKAKYHIPTNLAGCHTALIGGYVVEGLVPAKYIKRMLSEHLAVQGLSLPGMPVGAPGMPGKKAHPLDVYTLGSGNAPKVFASF</sequence>
<evidence type="ECO:0000313" key="3">
    <source>
        <dbReference type="Proteomes" id="UP000214603"/>
    </source>
</evidence>
<dbReference type="InterPro" id="IPR036249">
    <property type="entry name" value="Thioredoxin-like_sf"/>
</dbReference>
<feature type="chain" id="PRO_5013370634" evidence="1">
    <location>
        <begin position="22"/>
        <end position="144"/>
    </location>
</feature>
<organism evidence="2 3">
    <name type="scientific">Candidimonas nitroreducens</name>
    <dbReference type="NCBI Taxonomy" id="683354"/>
    <lineage>
        <taxon>Bacteria</taxon>
        <taxon>Pseudomonadati</taxon>
        <taxon>Pseudomonadota</taxon>
        <taxon>Betaproteobacteria</taxon>
        <taxon>Burkholderiales</taxon>
        <taxon>Alcaligenaceae</taxon>
        <taxon>Candidimonas</taxon>
    </lineage>
</organism>
<protein>
    <submittedName>
        <fullName evidence="2">Metal-binding protein</fullName>
    </submittedName>
</protein>
<dbReference type="SUPFAM" id="SSF52833">
    <property type="entry name" value="Thioredoxin-like"/>
    <property type="match status" value="1"/>
</dbReference>
<feature type="signal peptide" evidence="1">
    <location>
        <begin position="1"/>
        <end position="21"/>
    </location>
</feature>
<reference evidence="3" key="1">
    <citation type="submission" date="2017-06" db="EMBL/GenBank/DDBJ databases">
        <title>Herbaspirillum phytohormonus sp. nov., isolated from the root nodule of Robinia pseudoacacia in lead-zinc mine.</title>
        <authorList>
            <person name="Fan M."/>
            <person name="Lin Y."/>
        </authorList>
    </citation>
    <scope>NUCLEOTIDE SEQUENCE [LARGE SCALE GENOMIC DNA]</scope>
    <source>
        <strain evidence="3">SC-089</strain>
    </source>
</reference>
<accession>A0A225MWC5</accession>
<proteinExistence type="predicted"/>
<gene>
    <name evidence="2" type="ORF">CEY11_02145</name>
</gene>
<evidence type="ECO:0000313" key="2">
    <source>
        <dbReference type="EMBL" id="OWT65568.1"/>
    </source>
</evidence>
<dbReference type="EMBL" id="NJIH01000002">
    <property type="protein sequence ID" value="OWT65568.1"/>
    <property type="molecule type" value="Genomic_DNA"/>
</dbReference>
<dbReference type="Pfam" id="PF04214">
    <property type="entry name" value="DUF411"/>
    <property type="match status" value="1"/>
</dbReference>
<evidence type="ECO:0000256" key="1">
    <source>
        <dbReference type="SAM" id="SignalP"/>
    </source>
</evidence>
<dbReference type="OrthoDB" id="14727at2"/>
<dbReference type="RefSeq" id="WP_088601718.1">
    <property type="nucleotide sequence ID" value="NZ_NJIH01000002.1"/>
</dbReference>
<dbReference type="Proteomes" id="UP000214603">
    <property type="component" value="Unassembled WGS sequence"/>
</dbReference>
<keyword evidence="1" id="KW-0732">Signal</keyword>